<protein>
    <submittedName>
        <fullName evidence="1">Uncharacterized protein</fullName>
    </submittedName>
</protein>
<accession>A0ACB9RUU1</accession>
<dbReference type="Proteomes" id="UP001057402">
    <property type="component" value="Chromosome 3"/>
</dbReference>
<organism evidence="1 2">
    <name type="scientific">Melastoma candidum</name>
    <dbReference type="NCBI Taxonomy" id="119954"/>
    <lineage>
        <taxon>Eukaryota</taxon>
        <taxon>Viridiplantae</taxon>
        <taxon>Streptophyta</taxon>
        <taxon>Embryophyta</taxon>
        <taxon>Tracheophyta</taxon>
        <taxon>Spermatophyta</taxon>
        <taxon>Magnoliopsida</taxon>
        <taxon>eudicotyledons</taxon>
        <taxon>Gunneridae</taxon>
        <taxon>Pentapetalae</taxon>
        <taxon>rosids</taxon>
        <taxon>malvids</taxon>
        <taxon>Myrtales</taxon>
        <taxon>Melastomataceae</taxon>
        <taxon>Melastomatoideae</taxon>
        <taxon>Melastomateae</taxon>
        <taxon>Melastoma</taxon>
    </lineage>
</organism>
<keyword evidence="2" id="KW-1185">Reference proteome</keyword>
<reference evidence="2" key="1">
    <citation type="journal article" date="2023" name="Front. Plant Sci.">
        <title>Chromosomal-level genome assembly of Melastoma candidum provides insights into trichome evolution.</title>
        <authorList>
            <person name="Zhong Y."/>
            <person name="Wu W."/>
            <person name="Sun C."/>
            <person name="Zou P."/>
            <person name="Liu Y."/>
            <person name="Dai S."/>
            <person name="Zhou R."/>
        </authorList>
    </citation>
    <scope>NUCLEOTIDE SEQUENCE [LARGE SCALE GENOMIC DNA]</scope>
</reference>
<name>A0ACB9RUU1_9MYRT</name>
<sequence>MIAYIGVINQEEQEDVKRTRVRMETIRSPAFFTSVVGAFVILFVFLRNFNEWFYVKALGKKRHELPPGDMGWPLVGTTISFARSLMLRDPDSYISSFVSRYGRTGIYRTVMYGKPSIIVCTSDTCRRAFTDAENFKMSYPLAVQGLVGPKSFHNLSNAEHRHYRRLTASVISGSETLSGYMAHIEEVMISSLESWSEEGRAVEFATEMKKVGFNAVLPFVCGPFAVTFAERMMKLLDEVIDGIGLLNINLPGFKFHKALKARLELTEILREVLDATRSAKEQVKVGKIRSMMDVLLSSKKEDGQPVGEENILDLIHMYIFASYPSVTAVASMIMWHLHRNPDILDKAKDEQVRILERRDSAQNGLSFQEIKQMEYLAKVIDEVLRISQASHLFREATADVNLNGYLVPKGWKILVWVRAVHMDPKNYPNPEEFDPPRWEDGEKKGATFLPFGAGRRVCPGSDLAKLELCIFLHHFLLNYEVERINPDCPINYALLPVPADKFLVRFRKAKDVRRAGTEG</sequence>
<proteinExistence type="predicted"/>
<evidence type="ECO:0000313" key="1">
    <source>
        <dbReference type="EMBL" id="KAI4379702.1"/>
    </source>
</evidence>
<dbReference type="EMBL" id="CM042882">
    <property type="protein sequence ID" value="KAI4379702.1"/>
    <property type="molecule type" value="Genomic_DNA"/>
</dbReference>
<gene>
    <name evidence="1" type="ORF">MLD38_005964</name>
</gene>
<comment type="caution">
    <text evidence="1">The sequence shown here is derived from an EMBL/GenBank/DDBJ whole genome shotgun (WGS) entry which is preliminary data.</text>
</comment>
<evidence type="ECO:0000313" key="2">
    <source>
        <dbReference type="Proteomes" id="UP001057402"/>
    </source>
</evidence>